<dbReference type="GO" id="GO:0004519">
    <property type="term" value="F:endonuclease activity"/>
    <property type="evidence" value="ECO:0007669"/>
    <property type="project" value="UniProtKB-KW"/>
</dbReference>
<dbReference type="InterPro" id="IPR005135">
    <property type="entry name" value="Endo/exonuclease/phosphatase"/>
</dbReference>
<feature type="domain" description="Endonuclease/exonuclease/phosphatase" evidence="2">
    <location>
        <begin position="111"/>
        <end position="318"/>
    </location>
</feature>
<keyword evidence="1" id="KW-0472">Membrane</keyword>
<dbReference type="Pfam" id="PF03372">
    <property type="entry name" value="Exo_endo_phos"/>
    <property type="match status" value="1"/>
</dbReference>
<reference evidence="3 4" key="1">
    <citation type="submission" date="2020-07" db="EMBL/GenBank/DDBJ databases">
        <title>Sequencing the genomes of 1000 actinobacteria strains.</title>
        <authorList>
            <person name="Klenk H.-P."/>
        </authorList>
    </citation>
    <scope>NUCLEOTIDE SEQUENCE [LARGE SCALE GENOMIC DNA]</scope>
    <source>
        <strain evidence="3 4">DSM 7487</strain>
    </source>
</reference>
<keyword evidence="3" id="KW-0378">Hydrolase</keyword>
<dbReference type="AlphaFoldDB" id="A0A7Y9DKH4"/>
<comment type="caution">
    <text evidence="3">The sequence shown here is derived from an EMBL/GenBank/DDBJ whole genome shotgun (WGS) entry which is preliminary data.</text>
</comment>
<dbReference type="EMBL" id="JACCBB010000001">
    <property type="protein sequence ID" value="NYD22279.1"/>
    <property type="molecule type" value="Genomic_DNA"/>
</dbReference>
<dbReference type="GO" id="GO:0004527">
    <property type="term" value="F:exonuclease activity"/>
    <property type="evidence" value="ECO:0007669"/>
    <property type="project" value="UniProtKB-KW"/>
</dbReference>
<feature type="transmembrane region" description="Helical" evidence="1">
    <location>
        <begin position="46"/>
        <end position="66"/>
    </location>
</feature>
<protein>
    <submittedName>
        <fullName evidence="3">Endonuclease/exonuclease/phosphatase (EEP) superfamily protein YafD</fullName>
    </submittedName>
</protein>
<organism evidence="3 4">
    <name type="scientific">Kineococcus aurantiacus</name>
    <dbReference type="NCBI Taxonomy" id="37633"/>
    <lineage>
        <taxon>Bacteria</taxon>
        <taxon>Bacillati</taxon>
        <taxon>Actinomycetota</taxon>
        <taxon>Actinomycetes</taxon>
        <taxon>Kineosporiales</taxon>
        <taxon>Kineosporiaceae</taxon>
        <taxon>Kineococcus</taxon>
    </lineage>
</organism>
<keyword evidence="3" id="KW-0269">Exonuclease</keyword>
<keyword evidence="3" id="KW-0540">Nuclease</keyword>
<dbReference type="InterPro" id="IPR036691">
    <property type="entry name" value="Endo/exonu/phosph_ase_sf"/>
</dbReference>
<dbReference type="Gene3D" id="3.60.10.10">
    <property type="entry name" value="Endonuclease/exonuclease/phosphatase"/>
    <property type="match status" value="1"/>
</dbReference>
<keyword evidence="1" id="KW-0812">Transmembrane</keyword>
<dbReference type="Proteomes" id="UP000521922">
    <property type="component" value="Unassembled WGS sequence"/>
</dbReference>
<evidence type="ECO:0000313" key="4">
    <source>
        <dbReference type="Proteomes" id="UP000521922"/>
    </source>
</evidence>
<dbReference type="RefSeq" id="WP_179751138.1">
    <property type="nucleotide sequence ID" value="NZ_BAAAGN010000022.1"/>
</dbReference>
<name>A0A7Y9DKH4_9ACTN</name>
<keyword evidence="4" id="KW-1185">Reference proteome</keyword>
<feature type="transmembrane region" description="Helical" evidence="1">
    <location>
        <begin position="12"/>
        <end position="34"/>
    </location>
</feature>
<evidence type="ECO:0000259" key="2">
    <source>
        <dbReference type="Pfam" id="PF03372"/>
    </source>
</evidence>
<proteinExistence type="predicted"/>
<evidence type="ECO:0000313" key="3">
    <source>
        <dbReference type="EMBL" id="NYD22279.1"/>
    </source>
</evidence>
<keyword evidence="3" id="KW-0255">Endonuclease</keyword>
<keyword evidence="1" id="KW-1133">Transmembrane helix</keyword>
<accession>A0A7Y9DKH4</accession>
<dbReference type="SUPFAM" id="SSF56219">
    <property type="entry name" value="DNase I-like"/>
    <property type="match status" value="1"/>
</dbReference>
<evidence type="ECO:0000256" key="1">
    <source>
        <dbReference type="SAM" id="Phobius"/>
    </source>
</evidence>
<sequence length="329" mass="33456">MEARPRRSLTGTVVATGVVAAGAAVVGAPDWFGLAGERPFVWTVPFRVPTGVGLAGLALATGLAGLRWRRALPAATALALAAAGSLGATAARGVSAGDLPPARAGDVTFLAANVLMARADPAGVARLATDAGADAVSLPESTQAYADDVAARIRDRTGTGVQVFYLPDREGGYGTALLVSQRLGEYRPTGELTGGVKAVVTAAPVSGEGPVLAAAHTAAPVPRLVDDWGVEVRAVADWCARTPGALLAGDLNATLDHPGLHLRGSCVDAGEQTGTGARGTWPAKYPAVVGATIDHSLADGERWRAVGSRVDTIPGSDHRALTARWRPVH</sequence>
<gene>
    <name evidence="3" type="ORF">BJ968_001819</name>
</gene>